<dbReference type="InterPro" id="IPR000700">
    <property type="entry name" value="PAS-assoc_C"/>
</dbReference>
<dbReference type="InterPro" id="IPR027417">
    <property type="entry name" value="P-loop_NTPase"/>
</dbReference>
<dbReference type="EMBL" id="QUOU01000001">
    <property type="protein sequence ID" value="REL28313.1"/>
    <property type="molecule type" value="Genomic_DNA"/>
</dbReference>
<evidence type="ECO:0000259" key="8">
    <source>
        <dbReference type="PROSITE" id="PS50113"/>
    </source>
</evidence>
<dbReference type="InterPro" id="IPR003593">
    <property type="entry name" value="AAA+_ATPase"/>
</dbReference>
<dbReference type="PROSITE" id="PS00688">
    <property type="entry name" value="SIGMA54_INTERACT_3"/>
    <property type="match status" value="1"/>
</dbReference>
<keyword evidence="3" id="KW-0805">Transcription regulation</keyword>
<dbReference type="Pfam" id="PF00989">
    <property type="entry name" value="PAS"/>
    <property type="match status" value="1"/>
</dbReference>
<dbReference type="InterPro" id="IPR002078">
    <property type="entry name" value="Sigma_54_int"/>
</dbReference>
<keyword evidence="4" id="KW-0238">DNA-binding</keyword>
<evidence type="ECO:0000256" key="5">
    <source>
        <dbReference type="ARBA" id="ARBA00023163"/>
    </source>
</evidence>
<dbReference type="PROSITE" id="PS50045">
    <property type="entry name" value="SIGMA54_INTERACT_4"/>
    <property type="match status" value="1"/>
</dbReference>
<feature type="domain" description="PAC" evidence="8">
    <location>
        <begin position="88"/>
        <end position="139"/>
    </location>
</feature>
<keyword evidence="2" id="KW-0067">ATP-binding</keyword>
<keyword evidence="5" id="KW-0804">Transcription</keyword>
<dbReference type="PANTHER" id="PTHR32071">
    <property type="entry name" value="TRANSCRIPTIONAL REGULATORY PROTEIN"/>
    <property type="match status" value="1"/>
</dbReference>
<keyword evidence="1" id="KW-0547">Nucleotide-binding</keyword>
<dbReference type="Gene3D" id="3.30.450.20">
    <property type="entry name" value="PAS domain"/>
    <property type="match status" value="1"/>
</dbReference>
<dbReference type="GO" id="GO:0043565">
    <property type="term" value="F:sequence-specific DNA binding"/>
    <property type="evidence" value="ECO:0007669"/>
    <property type="project" value="InterPro"/>
</dbReference>
<dbReference type="PROSITE" id="PS50112">
    <property type="entry name" value="PAS"/>
    <property type="match status" value="1"/>
</dbReference>
<evidence type="ECO:0000259" key="7">
    <source>
        <dbReference type="PROSITE" id="PS50112"/>
    </source>
</evidence>
<dbReference type="InterPro" id="IPR001610">
    <property type="entry name" value="PAC"/>
</dbReference>
<dbReference type="GO" id="GO:0006355">
    <property type="term" value="P:regulation of DNA-templated transcription"/>
    <property type="evidence" value="ECO:0007669"/>
    <property type="project" value="InterPro"/>
</dbReference>
<dbReference type="Pfam" id="PF00158">
    <property type="entry name" value="Sigma54_activat"/>
    <property type="match status" value="1"/>
</dbReference>
<evidence type="ECO:0000256" key="4">
    <source>
        <dbReference type="ARBA" id="ARBA00023125"/>
    </source>
</evidence>
<sequence>MTSADLKQLLANSDLLLNAVGEGVYGFDTQGNAIFINAAAERMTGWDAKELLGKKIHQYHHHTRADGSPYPASECNIYATAQDGKSRQISDEVFWRKDGSAFPVEYTSTPVFHNNKVIGAVAVFRDVTEQKNNEQALQIALKKIQSLTEQLQAENHYLQSELKQQWTASSLTGNSLIMQRLVSQIKLVANTNSTVLILGENGTGKELAARQLHAHSNRAKKPMIKVNCAAFTPSLLESELFGHEKGAFTGANETRKGKFELANQGTLFLDEVGELSLEAQSKLLRVIQEQEFERVGGNKTIKVDIRLIAATNRDLKAMVDNGEFRMDLFYRLNVFPLEMPPLRARVDDIPLLCEQIIERLNRKLAKQVTAISKDSLNALTGYHWPGNVRELQNIIERAMILSTSSELNLALPNEHIHGSTTAPQFGIQQSTAINKTIGQTLDEVQASYIRQVLEQCQWRIGGASGAAKHLGLADSTLRSKMQKLGIKRASN</sequence>
<dbReference type="GO" id="GO:0005524">
    <property type="term" value="F:ATP binding"/>
    <property type="evidence" value="ECO:0007669"/>
    <property type="project" value="UniProtKB-KW"/>
</dbReference>
<dbReference type="InterPro" id="IPR058031">
    <property type="entry name" value="AAA_lid_NorR"/>
</dbReference>
<gene>
    <name evidence="9" type="ORF">DXX93_18220</name>
</gene>
<accession>A0A3E0TVC4</accession>
<dbReference type="InterPro" id="IPR000014">
    <property type="entry name" value="PAS"/>
</dbReference>
<dbReference type="NCBIfam" id="TIGR00229">
    <property type="entry name" value="sensory_box"/>
    <property type="match status" value="1"/>
</dbReference>
<dbReference type="CDD" id="cd00009">
    <property type="entry name" value="AAA"/>
    <property type="match status" value="1"/>
</dbReference>
<dbReference type="Gene3D" id="1.10.10.60">
    <property type="entry name" value="Homeodomain-like"/>
    <property type="match status" value="1"/>
</dbReference>
<dbReference type="FunFam" id="3.40.50.300:FF:000006">
    <property type="entry name" value="DNA-binding transcriptional regulator NtrC"/>
    <property type="match status" value="1"/>
</dbReference>
<evidence type="ECO:0000313" key="10">
    <source>
        <dbReference type="Proteomes" id="UP000256478"/>
    </source>
</evidence>
<dbReference type="InterPro" id="IPR025944">
    <property type="entry name" value="Sigma_54_int_dom_CS"/>
</dbReference>
<dbReference type="InterPro" id="IPR009057">
    <property type="entry name" value="Homeodomain-like_sf"/>
</dbReference>
<dbReference type="InterPro" id="IPR002197">
    <property type="entry name" value="HTH_Fis"/>
</dbReference>
<name>A0A3E0TVC4_9GAMM</name>
<evidence type="ECO:0000256" key="1">
    <source>
        <dbReference type="ARBA" id="ARBA00022741"/>
    </source>
</evidence>
<evidence type="ECO:0000259" key="6">
    <source>
        <dbReference type="PROSITE" id="PS50045"/>
    </source>
</evidence>
<dbReference type="Gene3D" id="1.10.8.60">
    <property type="match status" value="1"/>
</dbReference>
<proteinExistence type="predicted"/>
<dbReference type="SUPFAM" id="SSF46689">
    <property type="entry name" value="Homeodomain-like"/>
    <property type="match status" value="1"/>
</dbReference>
<comment type="caution">
    <text evidence="9">The sequence shown here is derived from an EMBL/GenBank/DDBJ whole genome shotgun (WGS) entry which is preliminary data.</text>
</comment>
<dbReference type="PANTHER" id="PTHR32071:SF117">
    <property type="entry name" value="PTS-DEPENDENT DIHYDROXYACETONE KINASE OPERON REGULATORY PROTEIN-RELATED"/>
    <property type="match status" value="1"/>
</dbReference>
<dbReference type="SMART" id="SM00091">
    <property type="entry name" value="PAS"/>
    <property type="match status" value="1"/>
</dbReference>
<dbReference type="OrthoDB" id="9804019at2"/>
<protein>
    <submittedName>
        <fullName evidence="9">PAS domain S-box protein</fullName>
    </submittedName>
</protein>
<feature type="domain" description="PAS" evidence="7">
    <location>
        <begin position="16"/>
        <end position="61"/>
    </location>
</feature>
<dbReference type="Proteomes" id="UP000256478">
    <property type="component" value="Unassembled WGS sequence"/>
</dbReference>
<dbReference type="SUPFAM" id="SSF52540">
    <property type="entry name" value="P-loop containing nucleoside triphosphate hydrolases"/>
    <property type="match status" value="1"/>
</dbReference>
<dbReference type="Gene3D" id="3.40.50.300">
    <property type="entry name" value="P-loop containing nucleotide triphosphate hydrolases"/>
    <property type="match status" value="1"/>
</dbReference>
<dbReference type="Pfam" id="PF02954">
    <property type="entry name" value="HTH_8"/>
    <property type="match status" value="1"/>
</dbReference>
<dbReference type="CDD" id="cd00130">
    <property type="entry name" value="PAS"/>
    <property type="match status" value="1"/>
</dbReference>
<dbReference type="PROSITE" id="PS50113">
    <property type="entry name" value="PAC"/>
    <property type="match status" value="1"/>
</dbReference>
<evidence type="ECO:0000256" key="2">
    <source>
        <dbReference type="ARBA" id="ARBA00022840"/>
    </source>
</evidence>
<dbReference type="AlphaFoldDB" id="A0A3E0TVC4"/>
<dbReference type="InterPro" id="IPR013767">
    <property type="entry name" value="PAS_fold"/>
</dbReference>
<dbReference type="Pfam" id="PF25601">
    <property type="entry name" value="AAA_lid_14"/>
    <property type="match status" value="1"/>
</dbReference>
<dbReference type="SUPFAM" id="SSF55785">
    <property type="entry name" value="PYP-like sensor domain (PAS domain)"/>
    <property type="match status" value="1"/>
</dbReference>
<dbReference type="InterPro" id="IPR035965">
    <property type="entry name" value="PAS-like_dom_sf"/>
</dbReference>
<dbReference type="SMART" id="SM00086">
    <property type="entry name" value="PAC"/>
    <property type="match status" value="1"/>
</dbReference>
<dbReference type="RefSeq" id="WP_116009351.1">
    <property type="nucleotide sequence ID" value="NZ_QUOU01000001.1"/>
</dbReference>
<feature type="domain" description="Sigma-54 factor interaction" evidence="6">
    <location>
        <begin position="171"/>
        <end position="400"/>
    </location>
</feature>
<reference evidence="9 10" key="1">
    <citation type="submission" date="2018-08" db="EMBL/GenBank/DDBJ databases">
        <title>Thalassotalea euphylliae genome.</title>
        <authorList>
            <person name="Summers S."/>
            <person name="Rice S.A."/>
            <person name="Freckelton M.L."/>
            <person name="Nedved B.T."/>
            <person name="Hadfield M.G."/>
        </authorList>
    </citation>
    <scope>NUCLEOTIDE SEQUENCE [LARGE SCALE GENOMIC DNA]</scope>
    <source>
        <strain evidence="9 10">H1</strain>
    </source>
</reference>
<organism evidence="9 10">
    <name type="scientific">Thalassotalea euphylliae</name>
    <dbReference type="NCBI Taxonomy" id="1655234"/>
    <lineage>
        <taxon>Bacteria</taxon>
        <taxon>Pseudomonadati</taxon>
        <taxon>Pseudomonadota</taxon>
        <taxon>Gammaproteobacteria</taxon>
        <taxon>Alteromonadales</taxon>
        <taxon>Colwelliaceae</taxon>
        <taxon>Thalassotalea</taxon>
    </lineage>
</organism>
<evidence type="ECO:0000313" key="9">
    <source>
        <dbReference type="EMBL" id="REL28313.1"/>
    </source>
</evidence>
<dbReference type="SMART" id="SM00382">
    <property type="entry name" value="AAA"/>
    <property type="match status" value="1"/>
</dbReference>
<evidence type="ECO:0000256" key="3">
    <source>
        <dbReference type="ARBA" id="ARBA00023015"/>
    </source>
</evidence>